<feature type="domain" description="Hsr-9 Tudor" evidence="2">
    <location>
        <begin position="550"/>
        <end position="662"/>
    </location>
</feature>
<sequence length="684" mass="76190">MSNNDSTAVVPQENGPNGSTAENVPPMQEIQENTKEDCTGDLKEIVDSKPTSTEVVTVEATTNDMEKGDKSGNVNNHASPIKEDTNTEVKDVPSKEDHNSTEKTEEDKPEEPVLKVDKEEESTKVDEENEVSIVDETIIEEKDTTVNNITEVAQTTTEEAMECSTKEGDKSEKEDTKSDKEDVKSDKEEIKSEKEETKSEKEEDIKTDTSQPIEEKPSQETASLLDNTSNLSIDDEKKETESTPRSRPRRNIPTSESVTKEEPTTGKRGSRRSKVVRETNNDEEESNTVEQQQTPSTGRRGRKTAKIQEKVNENKVHEEENVDVEPMEVDEDVETKTPKRGAKKASQKSTPAVTEKKRGTKRKNNDEVSKDNKKVKPDDDAYNIDNLDEHPEISESFKLERQSNGGAKFLATSSYKRGRFSVIEKAAKERNADTLNGDSEDAVEPSEKKSISLLTLSDKKLVSQIDDEKSADKKGLNTPVSRPNNKVPKSTSKTPKSVVKNSVKKPAAKATPAPVKNTDSSDFMVPELSEDSQFEADTKFESGEVNPYARVYAYFSGVCYAAISTGKSTVSSFEVQFIDDKVMKYIARGGLYRLQELAIGLDVEFMDGDDTFEGTIKKVPDSTKVSDFCKANFTIEKKDDDGKKKDVVVSWDKIILDKSVLKNVRNVETEIKTMGKTPKRKNQL</sequence>
<dbReference type="AlphaFoldDB" id="A0A0N5C707"/>
<feature type="compositionally biased region" description="Acidic residues" evidence="1">
    <location>
        <begin position="320"/>
        <end position="333"/>
    </location>
</feature>
<dbReference type="Proteomes" id="UP000046392">
    <property type="component" value="Unplaced"/>
</dbReference>
<feature type="compositionally biased region" description="Polar residues" evidence="1">
    <location>
        <begin position="288"/>
        <end position="297"/>
    </location>
</feature>
<keyword evidence="3" id="KW-1185">Reference proteome</keyword>
<accession>A0A0N5C707</accession>
<feature type="compositionally biased region" description="Basic and acidic residues" evidence="1">
    <location>
        <begin position="164"/>
        <end position="218"/>
    </location>
</feature>
<evidence type="ECO:0000259" key="2">
    <source>
        <dbReference type="Pfam" id="PF24680"/>
    </source>
</evidence>
<evidence type="ECO:0000313" key="4">
    <source>
        <dbReference type="WBParaSite" id="SPAL_0001372200.1"/>
    </source>
</evidence>
<feature type="compositionally biased region" description="Basic and acidic residues" evidence="1">
    <location>
        <begin position="363"/>
        <end position="379"/>
    </location>
</feature>
<name>A0A0N5C707_STREA</name>
<feature type="compositionally biased region" description="Low complexity" evidence="1">
    <location>
        <begin position="51"/>
        <end position="62"/>
    </location>
</feature>
<organism evidence="3 4">
    <name type="scientific">Strongyloides papillosus</name>
    <name type="common">Intestinal threadworm</name>
    <dbReference type="NCBI Taxonomy" id="174720"/>
    <lineage>
        <taxon>Eukaryota</taxon>
        <taxon>Metazoa</taxon>
        <taxon>Ecdysozoa</taxon>
        <taxon>Nematoda</taxon>
        <taxon>Chromadorea</taxon>
        <taxon>Rhabditida</taxon>
        <taxon>Tylenchina</taxon>
        <taxon>Panagrolaimomorpha</taxon>
        <taxon>Strongyloidoidea</taxon>
        <taxon>Strongyloididae</taxon>
        <taxon>Strongyloides</taxon>
    </lineage>
</organism>
<feature type="compositionally biased region" description="Low complexity" evidence="1">
    <location>
        <begin position="485"/>
        <end position="501"/>
    </location>
</feature>
<feature type="compositionally biased region" description="Basic and acidic residues" evidence="1">
    <location>
        <begin position="80"/>
        <end position="126"/>
    </location>
</feature>
<evidence type="ECO:0000313" key="3">
    <source>
        <dbReference type="Proteomes" id="UP000046392"/>
    </source>
</evidence>
<evidence type="ECO:0000256" key="1">
    <source>
        <dbReference type="SAM" id="MobiDB-lite"/>
    </source>
</evidence>
<feature type="region of interest" description="Disordered" evidence="1">
    <location>
        <begin position="462"/>
        <end position="522"/>
    </location>
</feature>
<dbReference type="STRING" id="174720.A0A0N5C707"/>
<feature type="compositionally biased region" description="Basic and acidic residues" evidence="1">
    <location>
        <begin position="32"/>
        <end position="47"/>
    </location>
</feature>
<dbReference type="WBParaSite" id="SPAL_0001372200.1">
    <property type="protein sequence ID" value="SPAL_0001372200.1"/>
    <property type="gene ID" value="SPAL_0001372200"/>
</dbReference>
<feature type="compositionally biased region" description="Basic and acidic residues" evidence="1">
    <location>
        <begin position="234"/>
        <end position="244"/>
    </location>
</feature>
<protein>
    <submittedName>
        <fullName evidence="4">BRCT domain-containing protein</fullName>
    </submittedName>
</protein>
<reference evidence="4" key="1">
    <citation type="submission" date="2017-02" db="UniProtKB">
        <authorList>
            <consortium name="WormBaseParasite"/>
        </authorList>
    </citation>
    <scope>IDENTIFICATION</scope>
</reference>
<feature type="compositionally biased region" description="Basic and acidic residues" evidence="1">
    <location>
        <begin position="306"/>
        <end position="319"/>
    </location>
</feature>
<dbReference type="InterPro" id="IPR056492">
    <property type="entry name" value="SH3_Hsr9"/>
</dbReference>
<feature type="compositionally biased region" description="Polar residues" evidence="1">
    <location>
        <begin position="1"/>
        <end position="22"/>
    </location>
</feature>
<dbReference type="Pfam" id="PF24680">
    <property type="entry name" value="SH3_Hsr9"/>
    <property type="match status" value="1"/>
</dbReference>
<feature type="compositionally biased region" description="Basic and acidic residues" evidence="1">
    <location>
        <begin position="462"/>
        <end position="475"/>
    </location>
</feature>
<feature type="region of interest" description="Disordered" evidence="1">
    <location>
        <begin position="1"/>
        <end position="389"/>
    </location>
</feature>
<feature type="compositionally biased region" description="Polar residues" evidence="1">
    <location>
        <begin position="145"/>
        <end position="158"/>
    </location>
</feature>
<feature type="compositionally biased region" description="Polar residues" evidence="1">
    <location>
        <begin position="219"/>
        <end position="232"/>
    </location>
</feature>
<proteinExistence type="predicted"/>